<dbReference type="SUPFAM" id="SSF46785">
    <property type="entry name" value="Winged helix' DNA-binding domain"/>
    <property type="match status" value="1"/>
</dbReference>
<evidence type="ECO:0000313" key="2">
    <source>
        <dbReference type="EMBL" id="MBD1395069.1"/>
    </source>
</evidence>
<dbReference type="InterPro" id="IPR000835">
    <property type="entry name" value="HTH_MarR-typ"/>
</dbReference>
<accession>A0A926NMZ8</accession>
<dbReference type="EMBL" id="JACWMX010000009">
    <property type="protein sequence ID" value="MBD1395069.1"/>
    <property type="molecule type" value="Genomic_DNA"/>
</dbReference>
<keyword evidence="3" id="KW-1185">Reference proteome</keyword>
<dbReference type="GO" id="GO:0003700">
    <property type="term" value="F:DNA-binding transcription factor activity"/>
    <property type="evidence" value="ECO:0007669"/>
    <property type="project" value="InterPro"/>
</dbReference>
<dbReference type="InterPro" id="IPR036390">
    <property type="entry name" value="WH_DNA-bd_sf"/>
</dbReference>
<proteinExistence type="predicted"/>
<evidence type="ECO:0000313" key="3">
    <source>
        <dbReference type="Proteomes" id="UP000619078"/>
    </source>
</evidence>
<dbReference type="InterPro" id="IPR036388">
    <property type="entry name" value="WH-like_DNA-bd_sf"/>
</dbReference>
<feature type="domain" description="HTH marR-type" evidence="1">
    <location>
        <begin position="3"/>
        <end position="145"/>
    </location>
</feature>
<dbReference type="Gene3D" id="1.10.10.10">
    <property type="entry name" value="Winged helix-like DNA-binding domain superfamily/Winged helix DNA-binding domain"/>
    <property type="match status" value="1"/>
</dbReference>
<organism evidence="2 3">
    <name type="scientific">Mucilaginibacter glaciei</name>
    <dbReference type="NCBI Taxonomy" id="2772109"/>
    <lineage>
        <taxon>Bacteria</taxon>
        <taxon>Pseudomonadati</taxon>
        <taxon>Bacteroidota</taxon>
        <taxon>Sphingobacteriia</taxon>
        <taxon>Sphingobacteriales</taxon>
        <taxon>Sphingobacteriaceae</taxon>
        <taxon>Mucilaginibacter</taxon>
    </lineage>
</organism>
<sequence length="147" mass="16960">MEHQNFAAKLHKLTRLMTALSEHRWASDGYTDIKMGHLQALIKLTEGNFNNNQLASCAGMTKQSMNRLTTELFRSGYIVSAEEQSADARIKILTLSDKGKMFIKYLDSTRLDLENKLVEVLEKRRFNEFNYSLDTLLGFIEERHNSI</sequence>
<reference evidence="2" key="1">
    <citation type="submission" date="2020-09" db="EMBL/GenBank/DDBJ databases">
        <title>Novel species of Mucilaginibacter isolated from a glacier on the Tibetan Plateau.</title>
        <authorList>
            <person name="Liu Q."/>
            <person name="Xin Y.-H."/>
        </authorList>
    </citation>
    <scope>NUCLEOTIDE SEQUENCE</scope>
    <source>
        <strain evidence="2">ZB1P21</strain>
    </source>
</reference>
<comment type="caution">
    <text evidence="2">The sequence shown here is derived from an EMBL/GenBank/DDBJ whole genome shotgun (WGS) entry which is preliminary data.</text>
</comment>
<dbReference type="PROSITE" id="PS50995">
    <property type="entry name" value="HTH_MARR_2"/>
    <property type="match status" value="1"/>
</dbReference>
<evidence type="ECO:0000259" key="1">
    <source>
        <dbReference type="PROSITE" id="PS50995"/>
    </source>
</evidence>
<name>A0A926NMZ8_9SPHI</name>
<dbReference type="RefSeq" id="WP_191165331.1">
    <property type="nucleotide sequence ID" value="NZ_JACWMX010000009.1"/>
</dbReference>
<gene>
    <name evidence="2" type="ORF">IDJ76_18325</name>
</gene>
<dbReference type="AlphaFoldDB" id="A0A926NMZ8"/>
<dbReference type="Proteomes" id="UP000619078">
    <property type="component" value="Unassembled WGS sequence"/>
</dbReference>
<protein>
    <recommendedName>
        <fullName evidence="1">HTH marR-type domain-containing protein</fullName>
    </recommendedName>
</protein>